<dbReference type="Gene3D" id="3.20.20.70">
    <property type="entry name" value="Aldolase class I"/>
    <property type="match status" value="1"/>
</dbReference>
<evidence type="ECO:0000256" key="5">
    <source>
        <dbReference type="PIRSR" id="PIRSR004869-50"/>
    </source>
</evidence>
<comment type="cofactor">
    <cofactor evidence="5">
        <name>[4Fe-4S] cluster</name>
        <dbReference type="ChEBI" id="CHEBI:49883"/>
    </cofactor>
    <text evidence="5">Binds 1 [4Fe-4S] cluster. The cluster is coordinated with 3 cysteines and an exchangeable S-adenosyl-L-methionine.</text>
</comment>
<evidence type="ECO:0000259" key="6">
    <source>
        <dbReference type="Pfam" id="PF04055"/>
    </source>
</evidence>
<dbReference type="InterPro" id="IPR007197">
    <property type="entry name" value="rSAM"/>
</dbReference>
<dbReference type="PANTHER" id="PTHR43075">
    <property type="entry name" value="FORMATE LYASE ACTIVATING ENZYME, PUTATIVE (AFU_ORTHOLOGUE AFUA_2G15630)-RELATED"/>
    <property type="match status" value="1"/>
</dbReference>
<comment type="caution">
    <text evidence="7">The sequence shown here is derived from an EMBL/GenBank/DDBJ whole genome shotgun (WGS) entry which is preliminary data.</text>
</comment>
<feature type="binding site" evidence="5">
    <location>
        <position position="62"/>
    </location>
    <ligand>
        <name>[4Fe-4S] cluster</name>
        <dbReference type="ChEBI" id="CHEBI:49883"/>
        <note>4Fe-4S-S-AdoMet</note>
    </ligand>
</feature>
<dbReference type="RefSeq" id="WP_334298905.1">
    <property type="nucleotide sequence ID" value="NZ_JACEGA010000001.1"/>
</dbReference>
<dbReference type="SFLD" id="SFLDG01099">
    <property type="entry name" value="Uncharacterised_Radical_SAM_Su"/>
    <property type="match status" value="1"/>
</dbReference>
<dbReference type="EMBL" id="JACEGA010000001">
    <property type="protein sequence ID" value="MBB2183322.1"/>
    <property type="molecule type" value="Genomic_DNA"/>
</dbReference>
<evidence type="ECO:0000313" key="7">
    <source>
        <dbReference type="EMBL" id="MBB2183322.1"/>
    </source>
</evidence>
<dbReference type="GO" id="GO:0051536">
    <property type="term" value="F:iron-sulfur cluster binding"/>
    <property type="evidence" value="ECO:0007669"/>
    <property type="project" value="UniProtKB-KW"/>
</dbReference>
<dbReference type="Pfam" id="PF04055">
    <property type="entry name" value="Radical_SAM"/>
    <property type="match status" value="1"/>
</dbReference>
<dbReference type="InterPro" id="IPR058240">
    <property type="entry name" value="rSAM_sf"/>
</dbReference>
<keyword evidence="8" id="KW-1185">Reference proteome</keyword>
<sequence>MKECTLCPRECGVDRSQGQVGVCRSTDEMMVARAALHFWEEPCISGEEGSGTVFFSGCSLGCVYCQNHNIAKGLAGRKITIERMSDIFIELQEKGANNINLVTPSHYVPQIIQAIDMAKRKGLDLPIVYNTSGYERVETIRLLQGYVDIYLPDLKYQSGQISKKYSNAENYFSYASEAIGEMVRQVGTPIFNERGIMTKGVIVRHLTLPGYLQDSKNLVKYLYQTYRHKIYISIMNQYTPMSGLEQYPELNRRIEEAEYEELVDYAIELGVEQGFIQEGETASESFIPEFNGEGV</sequence>
<keyword evidence="4 5" id="KW-0411">Iron-sulfur</keyword>
<evidence type="ECO:0000256" key="2">
    <source>
        <dbReference type="ARBA" id="ARBA00022723"/>
    </source>
</evidence>
<dbReference type="CDD" id="cd01335">
    <property type="entry name" value="Radical_SAM"/>
    <property type="match status" value="1"/>
</dbReference>
<dbReference type="GO" id="GO:0003824">
    <property type="term" value="F:catalytic activity"/>
    <property type="evidence" value="ECO:0007669"/>
    <property type="project" value="InterPro"/>
</dbReference>
<feature type="binding site" evidence="5">
    <location>
        <position position="58"/>
    </location>
    <ligand>
        <name>[4Fe-4S] cluster</name>
        <dbReference type="ChEBI" id="CHEBI:49883"/>
        <note>4Fe-4S-S-AdoMet</note>
    </ligand>
</feature>
<dbReference type="PANTHER" id="PTHR43075:SF1">
    <property type="entry name" value="FORMATE LYASE ACTIVATING ENZYME, PUTATIVE (AFU_ORTHOLOGUE AFUA_2G15630)-RELATED"/>
    <property type="match status" value="1"/>
</dbReference>
<dbReference type="SUPFAM" id="SSF102114">
    <property type="entry name" value="Radical SAM enzymes"/>
    <property type="match status" value="1"/>
</dbReference>
<evidence type="ECO:0000256" key="4">
    <source>
        <dbReference type="ARBA" id="ARBA00023014"/>
    </source>
</evidence>
<feature type="binding site" evidence="5">
    <location>
        <position position="65"/>
    </location>
    <ligand>
        <name>[4Fe-4S] cluster</name>
        <dbReference type="ChEBI" id="CHEBI:49883"/>
        <note>4Fe-4S-S-AdoMet</note>
    </ligand>
</feature>
<dbReference type="SFLD" id="SFLDS00029">
    <property type="entry name" value="Radical_SAM"/>
    <property type="match status" value="1"/>
</dbReference>
<dbReference type="AlphaFoldDB" id="A0A839K296"/>
<proteinExistence type="predicted"/>
<dbReference type="InterPro" id="IPR016431">
    <property type="entry name" value="Pyrv-formate_lyase-activ_prd"/>
</dbReference>
<accession>A0A839K296</accession>
<dbReference type="GO" id="GO:0046872">
    <property type="term" value="F:metal ion binding"/>
    <property type="evidence" value="ECO:0007669"/>
    <property type="project" value="UniProtKB-KW"/>
</dbReference>
<dbReference type="PIRSF" id="PIRSF004869">
    <property type="entry name" value="PflX_prd"/>
    <property type="match status" value="1"/>
</dbReference>
<evidence type="ECO:0000313" key="8">
    <source>
        <dbReference type="Proteomes" id="UP000574276"/>
    </source>
</evidence>
<keyword evidence="2 5" id="KW-0479">Metal-binding</keyword>
<dbReference type="InterPro" id="IPR040085">
    <property type="entry name" value="MJ0674-like"/>
</dbReference>
<dbReference type="Proteomes" id="UP000574276">
    <property type="component" value="Unassembled WGS sequence"/>
</dbReference>
<feature type="domain" description="Radical SAM core" evidence="6">
    <location>
        <begin position="53"/>
        <end position="151"/>
    </location>
</feature>
<name>A0A839K296_9FIRM</name>
<gene>
    <name evidence="7" type="ORF">H0486_10580</name>
</gene>
<organism evidence="7 8">
    <name type="scientific">Variimorphobacter saccharofermentans</name>
    <dbReference type="NCBI Taxonomy" id="2755051"/>
    <lineage>
        <taxon>Bacteria</taxon>
        <taxon>Bacillati</taxon>
        <taxon>Bacillota</taxon>
        <taxon>Clostridia</taxon>
        <taxon>Lachnospirales</taxon>
        <taxon>Lachnospiraceae</taxon>
        <taxon>Variimorphobacter</taxon>
    </lineage>
</organism>
<dbReference type="InterPro" id="IPR013785">
    <property type="entry name" value="Aldolase_TIM"/>
</dbReference>
<keyword evidence="1 5" id="KW-0949">S-adenosyl-L-methionine</keyword>
<evidence type="ECO:0000256" key="1">
    <source>
        <dbReference type="ARBA" id="ARBA00022691"/>
    </source>
</evidence>
<keyword evidence="3 5" id="KW-0408">Iron</keyword>
<reference evidence="7 8" key="1">
    <citation type="submission" date="2020-07" db="EMBL/GenBank/DDBJ databases">
        <title>Characterization and genome sequencing of isolate MD1, a novel member within the family Lachnospiraceae.</title>
        <authorList>
            <person name="Rettenmaier R."/>
            <person name="Di Bello L."/>
            <person name="Zinser C."/>
            <person name="Scheitz K."/>
            <person name="Liebl W."/>
            <person name="Zverlov V."/>
        </authorList>
    </citation>
    <scope>NUCLEOTIDE SEQUENCE [LARGE SCALE GENOMIC DNA]</scope>
    <source>
        <strain evidence="7 8">MD1</strain>
    </source>
</reference>
<evidence type="ECO:0000256" key="3">
    <source>
        <dbReference type="ARBA" id="ARBA00023004"/>
    </source>
</evidence>
<protein>
    <submittedName>
        <fullName evidence="7">Radical SAM protein</fullName>
    </submittedName>
</protein>